<name>A0A8H3YRA5_VENIN</name>
<dbReference type="PANTHER" id="PTHR43806:SF58">
    <property type="entry name" value="ALKALINE PROTEASE 1-RELATED"/>
    <property type="match status" value="1"/>
</dbReference>
<evidence type="ECO:0000256" key="5">
    <source>
        <dbReference type="PROSITE-ProRule" id="PRU01240"/>
    </source>
</evidence>
<feature type="signal peptide" evidence="6">
    <location>
        <begin position="1"/>
        <end position="18"/>
    </location>
</feature>
<dbReference type="InterPro" id="IPR000209">
    <property type="entry name" value="Peptidase_S8/S53_dom"/>
</dbReference>
<keyword evidence="3 5" id="KW-0378">Hydrolase</keyword>
<dbReference type="InterPro" id="IPR050131">
    <property type="entry name" value="Peptidase_S8_subtilisin-like"/>
</dbReference>
<keyword evidence="4 5" id="KW-0720">Serine protease</keyword>
<evidence type="ECO:0000256" key="3">
    <source>
        <dbReference type="ARBA" id="ARBA00022801"/>
    </source>
</evidence>
<evidence type="ECO:0000313" key="8">
    <source>
        <dbReference type="EMBL" id="KAE9969068.1"/>
    </source>
</evidence>
<accession>A0A8H3YRA5</accession>
<reference evidence="8 9" key="1">
    <citation type="submission" date="2019-07" db="EMBL/GenBank/DDBJ databases">
        <title>Venturia inaequalis Genome Resource.</title>
        <authorList>
            <person name="Lichtner F.J."/>
        </authorList>
    </citation>
    <scope>NUCLEOTIDE SEQUENCE [LARGE SCALE GENOMIC DNA]</scope>
    <source>
        <strain evidence="8 9">DMI_063113</strain>
    </source>
</reference>
<dbReference type="GO" id="GO:0006508">
    <property type="term" value="P:proteolysis"/>
    <property type="evidence" value="ECO:0007669"/>
    <property type="project" value="UniProtKB-KW"/>
</dbReference>
<dbReference type="InterPro" id="IPR015500">
    <property type="entry name" value="Peptidase_S8_subtilisin-rel"/>
</dbReference>
<feature type="chain" id="PRO_5034409618" description="Peptidase S8/S53 domain-containing protein" evidence="6">
    <location>
        <begin position="19"/>
        <end position="418"/>
    </location>
</feature>
<comment type="caution">
    <text evidence="8">The sequence shown here is derived from an EMBL/GenBank/DDBJ whole genome shotgun (WGS) entry which is preliminary data.</text>
</comment>
<dbReference type="InterPro" id="IPR036852">
    <property type="entry name" value="Peptidase_S8/S53_dom_sf"/>
</dbReference>
<sequence length="418" mass="43632">MLFSVLIVLLAAYRAAAGSYIPLPNGATGVPGQFIISMKKGSTSAQVQDIVSFVGPSKVLTTYSIGLDWYAIAVKDIIGAQAITGLLQPLLQRTSVASIEPNRLLSTNVIQTTAVPAGLHSKDQISHSDPGAPPRSTSQYEYIADDKSGQNTCVYTIDTGCKSDHEQLRDAWYQSYTCNSTVASECQQISAANAPTHDGNGHGTFVSAQIVGHEPDPGEPNFGMLDGGAALICIKVLSDAGSGALSDVAKGVELAFNHAKSDPKCNNLQVNGANLSLGGPGPASGVLNDAITAAAQDPNNPLFVAVAAGNDNVDANTISPANTKAACTVGSLDENNTKSSFSDFGSTVDVFAPGRNVLSAFNNDTQGQIIYSGTSMATPLVLATGLYLNELCPRLNKGPKKSPEALCWFERLYELEGF</sequence>
<dbReference type="Gene3D" id="3.40.50.200">
    <property type="entry name" value="Peptidase S8/S53 domain"/>
    <property type="match status" value="1"/>
</dbReference>
<keyword evidence="9" id="KW-1185">Reference proteome</keyword>
<evidence type="ECO:0000256" key="6">
    <source>
        <dbReference type="SAM" id="SignalP"/>
    </source>
</evidence>
<dbReference type="AlphaFoldDB" id="A0A8H3YRA5"/>
<dbReference type="EMBL" id="WNWR01000795">
    <property type="protein sequence ID" value="KAE9969068.1"/>
    <property type="molecule type" value="Genomic_DNA"/>
</dbReference>
<feature type="active site" description="Charge relay system" evidence="5">
    <location>
        <position position="375"/>
    </location>
</feature>
<evidence type="ECO:0000256" key="1">
    <source>
        <dbReference type="ARBA" id="ARBA00011073"/>
    </source>
</evidence>
<dbReference type="Proteomes" id="UP000490939">
    <property type="component" value="Unassembled WGS sequence"/>
</dbReference>
<feature type="domain" description="Peptidase S8/S53" evidence="7">
    <location>
        <begin position="149"/>
        <end position="381"/>
    </location>
</feature>
<protein>
    <recommendedName>
        <fullName evidence="7">Peptidase S8/S53 domain-containing protein</fullName>
    </recommendedName>
</protein>
<dbReference type="Pfam" id="PF00082">
    <property type="entry name" value="Peptidase_S8"/>
    <property type="match status" value="1"/>
</dbReference>
<dbReference type="PROSITE" id="PS51892">
    <property type="entry name" value="SUBTILASE"/>
    <property type="match status" value="1"/>
</dbReference>
<proteinExistence type="inferred from homology"/>
<evidence type="ECO:0000313" key="9">
    <source>
        <dbReference type="Proteomes" id="UP000490939"/>
    </source>
</evidence>
<dbReference type="PANTHER" id="PTHR43806">
    <property type="entry name" value="PEPTIDASE S8"/>
    <property type="match status" value="1"/>
</dbReference>
<evidence type="ECO:0000259" key="7">
    <source>
        <dbReference type="Pfam" id="PF00082"/>
    </source>
</evidence>
<dbReference type="PRINTS" id="PR00723">
    <property type="entry name" value="SUBTILISIN"/>
</dbReference>
<organism evidence="8 9">
    <name type="scientific">Venturia inaequalis</name>
    <name type="common">Apple scab fungus</name>
    <dbReference type="NCBI Taxonomy" id="5025"/>
    <lineage>
        <taxon>Eukaryota</taxon>
        <taxon>Fungi</taxon>
        <taxon>Dikarya</taxon>
        <taxon>Ascomycota</taxon>
        <taxon>Pezizomycotina</taxon>
        <taxon>Dothideomycetes</taxon>
        <taxon>Pleosporomycetidae</taxon>
        <taxon>Venturiales</taxon>
        <taxon>Venturiaceae</taxon>
        <taxon>Venturia</taxon>
    </lineage>
</organism>
<comment type="similarity">
    <text evidence="1 5">Belongs to the peptidase S8 family.</text>
</comment>
<feature type="active site" description="Charge relay system" evidence="5">
    <location>
        <position position="202"/>
    </location>
</feature>
<keyword evidence="6" id="KW-0732">Signal</keyword>
<dbReference type="GO" id="GO:0004252">
    <property type="term" value="F:serine-type endopeptidase activity"/>
    <property type="evidence" value="ECO:0007669"/>
    <property type="project" value="UniProtKB-UniRule"/>
</dbReference>
<evidence type="ECO:0000256" key="4">
    <source>
        <dbReference type="ARBA" id="ARBA00022825"/>
    </source>
</evidence>
<evidence type="ECO:0000256" key="2">
    <source>
        <dbReference type="ARBA" id="ARBA00022670"/>
    </source>
</evidence>
<keyword evidence="2 5" id="KW-0645">Protease</keyword>
<gene>
    <name evidence="8" type="ORF">EG327_010774</name>
</gene>
<dbReference type="SUPFAM" id="SSF52743">
    <property type="entry name" value="Subtilisin-like"/>
    <property type="match status" value="1"/>
</dbReference>
<feature type="active site" description="Charge relay system" evidence="5">
    <location>
        <position position="158"/>
    </location>
</feature>